<name>A0A382ZKZ0_9ZZZZ</name>
<proteinExistence type="predicted"/>
<dbReference type="EMBL" id="UINC01184508">
    <property type="protein sequence ID" value="SVD95755.1"/>
    <property type="molecule type" value="Genomic_DNA"/>
</dbReference>
<feature type="non-terminal residue" evidence="1">
    <location>
        <position position="1"/>
    </location>
</feature>
<gene>
    <name evidence="1" type="ORF">METZ01_LOCUS448609</name>
</gene>
<organism evidence="1">
    <name type="scientific">marine metagenome</name>
    <dbReference type="NCBI Taxonomy" id="408172"/>
    <lineage>
        <taxon>unclassified sequences</taxon>
        <taxon>metagenomes</taxon>
        <taxon>ecological metagenomes</taxon>
    </lineage>
</organism>
<sequence length="22" mass="2475">DEDIRKIIGGNFLRVATEVLTD</sequence>
<reference evidence="1" key="1">
    <citation type="submission" date="2018-05" db="EMBL/GenBank/DDBJ databases">
        <authorList>
            <person name="Lanie J.A."/>
            <person name="Ng W.-L."/>
            <person name="Kazmierczak K.M."/>
            <person name="Andrzejewski T.M."/>
            <person name="Davidsen T.M."/>
            <person name="Wayne K.J."/>
            <person name="Tettelin H."/>
            <person name="Glass J.I."/>
            <person name="Rusch D."/>
            <person name="Podicherti R."/>
            <person name="Tsui H.-C.T."/>
            <person name="Winkler M.E."/>
        </authorList>
    </citation>
    <scope>NUCLEOTIDE SEQUENCE</scope>
</reference>
<protein>
    <submittedName>
        <fullName evidence="1">Uncharacterized protein</fullName>
    </submittedName>
</protein>
<accession>A0A382ZKZ0</accession>
<evidence type="ECO:0000313" key="1">
    <source>
        <dbReference type="EMBL" id="SVD95755.1"/>
    </source>
</evidence>
<dbReference type="AlphaFoldDB" id="A0A382ZKZ0"/>